<dbReference type="HOGENOM" id="CLU_004184_7_2_1"/>
<dbReference type="InterPro" id="IPR010730">
    <property type="entry name" value="HET"/>
</dbReference>
<reference evidence="3 4" key="1">
    <citation type="journal article" date="2012" name="PLoS Pathog.">
        <title>Diverse lifestyles and strategies of plant pathogenesis encoded in the genomes of eighteen Dothideomycetes fungi.</title>
        <authorList>
            <person name="Ohm R.A."/>
            <person name="Feau N."/>
            <person name="Henrissat B."/>
            <person name="Schoch C.L."/>
            <person name="Horwitz B.A."/>
            <person name="Barry K.W."/>
            <person name="Condon B.J."/>
            <person name="Copeland A.C."/>
            <person name="Dhillon B."/>
            <person name="Glaser F."/>
            <person name="Hesse C.N."/>
            <person name="Kosti I."/>
            <person name="LaButti K."/>
            <person name="Lindquist E.A."/>
            <person name="Lucas S."/>
            <person name="Salamov A.A."/>
            <person name="Bradshaw R.E."/>
            <person name="Ciuffetti L."/>
            <person name="Hamelin R.C."/>
            <person name="Kema G.H.J."/>
            <person name="Lawrence C."/>
            <person name="Scott J.A."/>
            <person name="Spatafora J.W."/>
            <person name="Turgeon B.G."/>
            <person name="de Wit P.J.G.M."/>
            <person name="Zhong S."/>
            <person name="Goodwin S.B."/>
            <person name="Grigoriev I.V."/>
        </authorList>
    </citation>
    <scope>NUCLEOTIDE SEQUENCE [LARGE SCALE GENOMIC DNA]</scope>
    <source>
        <strain evidence="4">28A</strain>
    </source>
</reference>
<evidence type="ECO:0000313" key="3">
    <source>
        <dbReference type="EMBL" id="EOA86522.1"/>
    </source>
</evidence>
<dbReference type="Pfam" id="PF06985">
    <property type="entry name" value="HET"/>
    <property type="match status" value="1"/>
</dbReference>
<dbReference type="GeneID" id="19401624"/>
<dbReference type="OrthoDB" id="2157530at2759"/>
<sequence>MSGMLRNFSHGLWDQYPIGTRLDSAFLSRRQNQVWSAISNAVMLFWSLFYNLGRIWPVLAKPLLVTNVNTELRKHIPPGSRAAKIMYIAVAYPLGYTLVAMALLLIIPTFIAVIVVLPIFAVLVLGLWAICVVALFLLWLTLYRYPVFELIYPRLRRRILLNNSHVYSGLPRDAPSIRILRLKPGTKSEKIQCELIEGPLSELQFEALSYVWGVTMVPYTISVNERSFYVTYNLYSALQELRYPDRERQLWIDAVCINQNDNTEKSSQVQMMRDIYAKASKVVVWLGKSTRATSHAFEFIRQFGIADDDTTDVLWNDLIIRPNWKKIRAEYVRICYCEWWSRAWIIQEVVVGQHVVMQRGSHQVEWAAVHKLFTYRPFGNDEFGDHEAPWFVKNVEDLRKAVGSAEGPGMTLGDLVCRFRFQSATFGSDKVYALLGLLRPDDPSLMTPDYSKTPDDVFLQFTESYLLHNGNLDILSLAPGAELQSVSWCRDWRLNHDGSFNVCGLSSLQPPRLFSSSESHRPVFEVDSERRILSLQGYRADVVARTGDFHSSSSTMGVDWDLVFRSWERVAGENLSNADTSASRMSFNRTVTADCWQTEPLDWRKRIVPRQRRRRNEEDAYRLAIEDACSNRRFFVTTKGRFGLGPWNMQKGDVVGILLGGKTPFVLRGCGSKSLSRHNSMGYHRLIGEAFVEGLMYRTGSLEADNNMGRFHLL</sequence>
<dbReference type="Proteomes" id="UP000016935">
    <property type="component" value="Unassembled WGS sequence"/>
</dbReference>
<dbReference type="AlphaFoldDB" id="R0KED7"/>
<evidence type="ECO:0000259" key="2">
    <source>
        <dbReference type="Pfam" id="PF06985"/>
    </source>
</evidence>
<feature type="domain" description="Heterokaryon incompatibility" evidence="2">
    <location>
        <begin position="205"/>
        <end position="348"/>
    </location>
</feature>
<feature type="transmembrane region" description="Helical" evidence="1">
    <location>
        <begin position="34"/>
        <end position="53"/>
    </location>
</feature>
<evidence type="ECO:0000313" key="4">
    <source>
        <dbReference type="Proteomes" id="UP000016935"/>
    </source>
</evidence>
<protein>
    <recommendedName>
        <fullName evidence="2">Heterokaryon incompatibility domain-containing protein</fullName>
    </recommendedName>
</protein>
<organism evidence="3 4">
    <name type="scientific">Exserohilum turcicum (strain 28A)</name>
    <name type="common">Northern leaf blight fungus</name>
    <name type="synonym">Setosphaeria turcica</name>
    <dbReference type="NCBI Taxonomy" id="671987"/>
    <lineage>
        <taxon>Eukaryota</taxon>
        <taxon>Fungi</taxon>
        <taxon>Dikarya</taxon>
        <taxon>Ascomycota</taxon>
        <taxon>Pezizomycotina</taxon>
        <taxon>Dothideomycetes</taxon>
        <taxon>Pleosporomycetidae</taxon>
        <taxon>Pleosporales</taxon>
        <taxon>Pleosporineae</taxon>
        <taxon>Pleosporaceae</taxon>
        <taxon>Exserohilum</taxon>
    </lineage>
</organism>
<dbReference type="RefSeq" id="XP_008025200.1">
    <property type="nucleotide sequence ID" value="XM_008027009.1"/>
</dbReference>
<reference evidence="3 4" key="2">
    <citation type="journal article" date="2013" name="PLoS Genet.">
        <title>Comparative genome structure, secondary metabolite, and effector coding capacity across Cochliobolus pathogens.</title>
        <authorList>
            <person name="Condon B.J."/>
            <person name="Leng Y."/>
            <person name="Wu D."/>
            <person name="Bushley K.E."/>
            <person name="Ohm R.A."/>
            <person name="Otillar R."/>
            <person name="Martin J."/>
            <person name="Schackwitz W."/>
            <person name="Grimwood J."/>
            <person name="MohdZainudin N."/>
            <person name="Xue C."/>
            <person name="Wang R."/>
            <person name="Manning V.A."/>
            <person name="Dhillon B."/>
            <person name="Tu Z.J."/>
            <person name="Steffenson B.J."/>
            <person name="Salamov A."/>
            <person name="Sun H."/>
            <person name="Lowry S."/>
            <person name="LaButti K."/>
            <person name="Han J."/>
            <person name="Copeland A."/>
            <person name="Lindquist E."/>
            <person name="Barry K."/>
            <person name="Schmutz J."/>
            <person name="Baker S.E."/>
            <person name="Ciuffetti L.M."/>
            <person name="Grigoriev I.V."/>
            <person name="Zhong S."/>
            <person name="Turgeon B.G."/>
        </authorList>
    </citation>
    <scope>NUCLEOTIDE SEQUENCE [LARGE SCALE GENOMIC DNA]</scope>
    <source>
        <strain evidence="4">28A</strain>
    </source>
</reference>
<name>R0KED7_EXST2</name>
<keyword evidence="1" id="KW-0472">Membrane</keyword>
<dbReference type="PANTHER" id="PTHR24148:SF64">
    <property type="entry name" value="HETEROKARYON INCOMPATIBILITY DOMAIN-CONTAINING PROTEIN"/>
    <property type="match status" value="1"/>
</dbReference>
<keyword evidence="1" id="KW-0812">Transmembrane</keyword>
<dbReference type="EMBL" id="KB908592">
    <property type="protein sequence ID" value="EOA86522.1"/>
    <property type="molecule type" value="Genomic_DNA"/>
</dbReference>
<proteinExistence type="predicted"/>
<feature type="transmembrane region" description="Helical" evidence="1">
    <location>
        <begin position="85"/>
        <end position="107"/>
    </location>
</feature>
<dbReference type="STRING" id="671987.R0KED7"/>
<keyword evidence="1" id="KW-1133">Transmembrane helix</keyword>
<keyword evidence="4" id="KW-1185">Reference proteome</keyword>
<feature type="transmembrane region" description="Helical" evidence="1">
    <location>
        <begin position="114"/>
        <end position="140"/>
    </location>
</feature>
<dbReference type="eggNOG" id="ENOG502SN6V">
    <property type="taxonomic scope" value="Eukaryota"/>
</dbReference>
<accession>R0KED7</accession>
<dbReference type="InterPro" id="IPR052895">
    <property type="entry name" value="HetReg/Transcr_Mod"/>
</dbReference>
<evidence type="ECO:0000256" key="1">
    <source>
        <dbReference type="SAM" id="Phobius"/>
    </source>
</evidence>
<dbReference type="Pfam" id="PF26639">
    <property type="entry name" value="Het-6_barrel"/>
    <property type="match status" value="1"/>
</dbReference>
<gene>
    <name evidence="3" type="ORF">SETTUDRAFT_178596</name>
</gene>
<dbReference type="PANTHER" id="PTHR24148">
    <property type="entry name" value="ANKYRIN REPEAT DOMAIN-CONTAINING PROTEIN 39 HOMOLOG-RELATED"/>
    <property type="match status" value="1"/>
</dbReference>